<dbReference type="EMBL" id="GEVI01024607">
    <property type="protein sequence ID" value="JAU07713.1"/>
    <property type="molecule type" value="Transcribed_RNA"/>
</dbReference>
<dbReference type="AlphaFoldDB" id="A0A1J3CID9"/>
<evidence type="ECO:0000313" key="10">
    <source>
        <dbReference type="EMBL" id="JAU07713.1"/>
    </source>
</evidence>
<dbReference type="PROSITE" id="PS50096">
    <property type="entry name" value="IQ"/>
    <property type="match status" value="2"/>
</dbReference>
<proteinExistence type="inferred from homology"/>
<feature type="region of interest" description="Disordered" evidence="8">
    <location>
        <begin position="283"/>
        <end position="359"/>
    </location>
</feature>
<dbReference type="PANTHER" id="PTHR32295">
    <property type="entry name" value="IQ-DOMAIN 5-RELATED"/>
    <property type="match status" value="1"/>
</dbReference>
<dbReference type="PANTHER" id="PTHR32295:SF41">
    <property type="entry name" value="PROTEIN IQ-DOMAIN 11"/>
    <property type="match status" value="1"/>
</dbReference>
<protein>
    <submittedName>
        <fullName evidence="10">Protein IQ-DOMAIN 14</fullName>
    </submittedName>
</protein>
<feature type="compositionally biased region" description="Basic and acidic residues" evidence="8">
    <location>
        <begin position="52"/>
        <end position="64"/>
    </location>
</feature>
<dbReference type="InterPro" id="IPR000048">
    <property type="entry name" value="IQ_motif_EF-hand-BS"/>
</dbReference>
<keyword evidence="5" id="KW-0206">Cytoskeleton</keyword>
<sequence length="436" mass="50020">MAKKKGLFTILKRIFISEAHSEKKEKRRRWTFWKLKVKKRLPSITAPPEQATRNESHEEQKEESVLSDVGEVSQVSCSHQQLEGSTSPETCDLVVQYQMFPNREEEVVAATRIQTAFRGHLARKALRALKGIVKLQAYIRGRAVRRQAMTTLKCLQSVVNIQSQVCGKRTQIPRGPHRDYDQDSNKFQIFTENILKVETNGQKRWDDSLLTKEEAQAVFMSKKEASLRRERIKEYAVTHRKSAESYQKRSNTKWKYWLDEWVDTQRTKSKELEDLDLSLKAKPKEETLNKTPRNSSPRRLVNTSQRRQVSIGEEEQQNPGTVSVTTPTYMVATESAKAKSRSLSSPRIRPRSFDTQSESYSPYKNKLCLTTSVMSEAPSKVRIGNSTRPSAYQQRSPGLKGFHIGPLKSCNGTLLNDLSINSERSLPSWNKQSSLR</sequence>
<dbReference type="Pfam" id="PF13178">
    <property type="entry name" value="DUF4005"/>
    <property type="match status" value="1"/>
</dbReference>
<organism evidence="10">
    <name type="scientific">Noccaea caerulescens</name>
    <name type="common">Alpine penny-cress</name>
    <name type="synonym">Thlaspi caerulescens</name>
    <dbReference type="NCBI Taxonomy" id="107243"/>
    <lineage>
        <taxon>Eukaryota</taxon>
        <taxon>Viridiplantae</taxon>
        <taxon>Streptophyta</taxon>
        <taxon>Embryophyta</taxon>
        <taxon>Tracheophyta</taxon>
        <taxon>Spermatophyta</taxon>
        <taxon>Magnoliopsida</taxon>
        <taxon>eudicotyledons</taxon>
        <taxon>Gunneridae</taxon>
        <taxon>Pentapetalae</taxon>
        <taxon>rosids</taxon>
        <taxon>malvids</taxon>
        <taxon>Brassicales</taxon>
        <taxon>Brassicaceae</taxon>
        <taxon>Coluteocarpeae</taxon>
        <taxon>Noccaea</taxon>
    </lineage>
</organism>
<evidence type="ECO:0000256" key="4">
    <source>
        <dbReference type="ARBA" id="ARBA00022860"/>
    </source>
</evidence>
<reference evidence="10" key="1">
    <citation type="submission" date="2016-07" db="EMBL/GenBank/DDBJ databases">
        <title>De novo transcriptome assembly of four accessions of the metal hyperaccumulator plant Noccaea caerulescens.</title>
        <authorList>
            <person name="Blande D."/>
            <person name="Halimaa P."/>
            <person name="Tervahauta A.I."/>
            <person name="Aarts M.G."/>
            <person name="Karenlampi S.O."/>
        </authorList>
    </citation>
    <scope>NUCLEOTIDE SEQUENCE</scope>
</reference>
<evidence type="ECO:0000256" key="7">
    <source>
        <dbReference type="ARBA" id="ARBA00024378"/>
    </source>
</evidence>
<feature type="region of interest" description="Disordered" evidence="8">
    <location>
        <begin position="44"/>
        <end position="68"/>
    </location>
</feature>
<dbReference type="SMART" id="SM00015">
    <property type="entry name" value="IQ"/>
    <property type="match status" value="2"/>
</dbReference>
<comment type="subcellular location">
    <subcellularLocation>
        <location evidence="1">Cytoplasm</location>
        <location evidence="1">Cytoskeleton</location>
    </subcellularLocation>
</comment>
<evidence type="ECO:0000256" key="8">
    <source>
        <dbReference type="SAM" id="MobiDB-lite"/>
    </source>
</evidence>
<dbReference type="CDD" id="cd23767">
    <property type="entry name" value="IQCD"/>
    <property type="match status" value="1"/>
</dbReference>
<dbReference type="Pfam" id="PF00612">
    <property type="entry name" value="IQ"/>
    <property type="match status" value="2"/>
</dbReference>
<evidence type="ECO:0000259" key="9">
    <source>
        <dbReference type="Pfam" id="PF13178"/>
    </source>
</evidence>
<comment type="similarity">
    <text evidence="6">Belongs to the IQD family.</text>
</comment>
<evidence type="ECO:0000256" key="3">
    <source>
        <dbReference type="ARBA" id="ARBA00022737"/>
    </source>
</evidence>
<evidence type="ECO:0000256" key="5">
    <source>
        <dbReference type="ARBA" id="ARBA00023212"/>
    </source>
</evidence>
<feature type="compositionally biased region" description="Polar residues" evidence="8">
    <location>
        <begin position="289"/>
        <end position="308"/>
    </location>
</feature>
<dbReference type="GO" id="GO:0005516">
    <property type="term" value="F:calmodulin binding"/>
    <property type="evidence" value="ECO:0007669"/>
    <property type="project" value="UniProtKB-KW"/>
</dbReference>
<name>A0A1J3CID9_NOCCA</name>
<feature type="compositionally biased region" description="Polar residues" evidence="8">
    <location>
        <begin position="317"/>
        <end position="328"/>
    </location>
</feature>
<gene>
    <name evidence="10" type="ORF">GA_TR11856_c0_g1_i1_g.37967</name>
</gene>
<accession>A0A1J3CID9</accession>
<evidence type="ECO:0000256" key="2">
    <source>
        <dbReference type="ARBA" id="ARBA00022490"/>
    </source>
</evidence>
<comment type="subunit">
    <text evidence="7">Binds to multiple calmodulin (CaM) in the presence of Ca(2+) and CaM-like proteins.</text>
</comment>
<keyword evidence="2" id="KW-0963">Cytoplasm</keyword>
<keyword evidence="4" id="KW-0112">Calmodulin-binding</keyword>
<evidence type="ECO:0000256" key="1">
    <source>
        <dbReference type="ARBA" id="ARBA00004245"/>
    </source>
</evidence>
<feature type="domain" description="DUF4005" evidence="9">
    <location>
        <begin position="290"/>
        <end position="374"/>
    </location>
</feature>
<keyword evidence="3" id="KW-0677">Repeat</keyword>
<dbReference type="FunFam" id="1.20.5.190:FF:000062">
    <property type="entry name" value="IQ-domain 11"/>
    <property type="match status" value="1"/>
</dbReference>
<dbReference type="InterPro" id="IPR025064">
    <property type="entry name" value="DUF4005"/>
</dbReference>
<evidence type="ECO:0000256" key="6">
    <source>
        <dbReference type="ARBA" id="ARBA00024341"/>
    </source>
</evidence>
<dbReference type="GO" id="GO:0005856">
    <property type="term" value="C:cytoskeleton"/>
    <property type="evidence" value="ECO:0007669"/>
    <property type="project" value="UniProtKB-SubCell"/>
</dbReference>
<dbReference type="Gene3D" id="1.20.5.190">
    <property type="match status" value="1"/>
</dbReference>